<dbReference type="InterPro" id="IPR050564">
    <property type="entry name" value="F420-G6PD/mer"/>
</dbReference>
<dbReference type="Pfam" id="PF00296">
    <property type="entry name" value="Bac_luciferase"/>
    <property type="match status" value="1"/>
</dbReference>
<reference evidence="3" key="1">
    <citation type="submission" date="2020-10" db="EMBL/GenBank/DDBJ databases">
        <title>Sequencing the genomes of 1000 actinobacteria strains.</title>
        <authorList>
            <person name="Klenk H.-P."/>
        </authorList>
    </citation>
    <scope>NUCLEOTIDE SEQUENCE</scope>
    <source>
        <strain evidence="3">DSM 45354</strain>
    </source>
</reference>
<dbReference type="EMBL" id="JADBEM010000001">
    <property type="protein sequence ID" value="MBE1605080.1"/>
    <property type="molecule type" value="Genomic_DNA"/>
</dbReference>
<dbReference type="InterPro" id="IPR036661">
    <property type="entry name" value="Luciferase-like_sf"/>
</dbReference>
<feature type="domain" description="Luciferase-like" evidence="2">
    <location>
        <begin position="19"/>
        <end position="227"/>
    </location>
</feature>
<gene>
    <name evidence="3" type="ORF">HEB94_001928</name>
</gene>
<dbReference type="Gene3D" id="3.20.20.30">
    <property type="entry name" value="Luciferase-like domain"/>
    <property type="match status" value="1"/>
</dbReference>
<evidence type="ECO:0000259" key="2">
    <source>
        <dbReference type="Pfam" id="PF00296"/>
    </source>
</evidence>
<dbReference type="Proteomes" id="UP000638648">
    <property type="component" value="Unassembled WGS sequence"/>
</dbReference>
<dbReference type="PANTHER" id="PTHR43244">
    <property type="match status" value="1"/>
</dbReference>
<evidence type="ECO:0000313" key="4">
    <source>
        <dbReference type="Proteomes" id="UP000638648"/>
    </source>
</evidence>
<keyword evidence="4" id="KW-1185">Reference proteome</keyword>
<proteinExistence type="predicted"/>
<dbReference type="CDD" id="cd01097">
    <property type="entry name" value="Tetrahydromethanopterin_reductase"/>
    <property type="match status" value="1"/>
</dbReference>
<dbReference type="SUPFAM" id="SSF51679">
    <property type="entry name" value="Bacterial luciferase-like"/>
    <property type="match status" value="1"/>
</dbReference>
<dbReference type="AlphaFoldDB" id="A0A927MXM1"/>
<keyword evidence="1" id="KW-0560">Oxidoreductase</keyword>
<dbReference type="GO" id="GO:0016705">
    <property type="term" value="F:oxidoreductase activity, acting on paired donors, with incorporation or reduction of molecular oxygen"/>
    <property type="evidence" value="ECO:0007669"/>
    <property type="project" value="InterPro"/>
</dbReference>
<organism evidence="3 4">
    <name type="scientific">Actinopolymorpha pittospori</name>
    <dbReference type="NCBI Taxonomy" id="648752"/>
    <lineage>
        <taxon>Bacteria</taxon>
        <taxon>Bacillati</taxon>
        <taxon>Actinomycetota</taxon>
        <taxon>Actinomycetes</taxon>
        <taxon>Propionibacteriales</taxon>
        <taxon>Actinopolymorphaceae</taxon>
        <taxon>Actinopolymorpha</taxon>
    </lineage>
</organism>
<accession>A0A927MXM1</accession>
<dbReference type="PANTHER" id="PTHR43244:SF1">
    <property type="entry name" value="5,10-METHYLENETETRAHYDROMETHANOPTERIN REDUCTASE"/>
    <property type="match status" value="1"/>
</dbReference>
<comment type="caution">
    <text evidence="3">The sequence shown here is derived from an EMBL/GenBank/DDBJ whole genome shotgun (WGS) entry which is preliminary data.</text>
</comment>
<keyword evidence="3" id="KW-0503">Monooxygenase</keyword>
<name>A0A927MXM1_9ACTN</name>
<sequence>MPDYGRELSFGYFLVPNAADPLLTTAREVEDLGFDYLGVQDHPYQRRYVDTWTLLSMIAAQTTRLRLFPDVATLALRQPALLAKSAASLDLLSGGRFELGLGAGSFWEAVEGFGGVRRSPGEAYASLAEGIEVIRLLWSGGRNLRYEGHIHRLAGAVSGPVPPHPIGIWLGAYGPRMLGLTGRVADGWVPSLQGGDATWVAEASARVDEAATAAGRPPSDVRRILNVSGTLTSGPSKGLLQGPADQWVDELTDLAVGIGFDTFVLWVSGGDEAAQRREFAERVIPRVRQQVAQERT</sequence>
<dbReference type="InterPro" id="IPR011251">
    <property type="entry name" value="Luciferase-like_dom"/>
</dbReference>
<evidence type="ECO:0000256" key="1">
    <source>
        <dbReference type="ARBA" id="ARBA00023002"/>
    </source>
</evidence>
<evidence type="ECO:0000313" key="3">
    <source>
        <dbReference type="EMBL" id="MBE1605080.1"/>
    </source>
</evidence>
<dbReference type="RefSeq" id="WP_192749477.1">
    <property type="nucleotide sequence ID" value="NZ_BAABJL010000030.1"/>
</dbReference>
<dbReference type="GO" id="GO:0004497">
    <property type="term" value="F:monooxygenase activity"/>
    <property type="evidence" value="ECO:0007669"/>
    <property type="project" value="UniProtKB-KW"/>
</dbReference>
<protein>
    <submittedName>
        <fullName evidence="3">Alkanesulfonate monooxygenase SsuD/methylene tetrahydromethanopterin reductase-like flavin-dependent oxidoreductase (Luciferase family)</fullName>
    </submittedName>
</protein>